<dbReference type="Proteomes" id="UP000219612">
    <property type="component" value="Unassembled WGS sequence"/>
</dbReference>
<evidence type="ECO:0000313" key="3">
    <source>
        <dbReference type="Proteomes" id="UP000219612"/>
    </source>
</evidence>
<dbReference type="RefSeq" id="WP_097327653.1">
    <property type="nucleotide sequence ID" value="NZ_OBDY01000030.1"/>
</dbReference>
<organism evidence="2 3">
    <name type="scientific">Paractinoplanes atraurantiacus</name>
    <dbReference type="NCBI Taxonomy" id="1036182"/>
    <lineage>
        <taxon>Bacteria</taxon>
        <taxon>Bacillati</taxon>
        <taxon>Actinomycetota</taxon>
        <taxon>Actinomycetes</taxon>
        <taxon>Micromonosporales</taxon>
        <taxon>Micromonosporaceae</taxon>
        <taxon>Paractinoplanes</taxon>
    </lineage>
</organism>
<sequence>MRKTFTFLAAALVLIVVAQFVFATTGGFHASSYRLHHAMGYVIFFVPLVMAIVAAAGHLPARLVWVSVLVVGLDSLQVVIAEVGGLWTALHGLNGLAILAAAGWLLKESQYERSRVPAP</sequence>
<feature type="transmembrane region" description="Helical" evidence="1">
    <location>
        <begin position="39"/>
        <end position="56"/>
    </location>
</feature>
<accession>A0A285K3L8</accession>
<proteinExistence type="predicted"/>
<dbReference type="AlphaFoldDB" id="A0A285K3L8"/>
<evidence type="ECO:0000313" key="2">
    <source>
        <dbReference type="EMBL" id="SNY66863.1"/>
    </source>
</evidence>
<gene>
    <name evidence="2" type="ORF">SAMN05421748_130141</name>
</gene>
<keyword evidence="1" id="KW-1133">Transmembrane helix</keyword>
<reference evidence="2 3" key="1">
    <citation type="submission" date="2017-09" db="EMBL/GenBank/DDBJ databases">
        <authorList>
            <person name="Ehlers B."/>
            <person name="Leendertz F.H."/>
        </authorList>
    </citation>
    <scope>NUCLEOTIDE SEQUENCE [LARGE SCALE GENOMIC DNA]</scope>
    <source>
        <strain evidence="2 3">CGMCC 4.6857</strain>
    </source>
</reference>
<feature type="transmembrane region" description="Helical" evidence="1">
    <location>
        <begin position="63"/>
        <end position="80"/>
    </location>
</feature>
<dbReference type="OrthoDB" id="3535263at2"/>
<keyword evidence="3" id="KW-1185">Reference proteome</keyword>
<keyword evidence="1" id="KW-0472">Membrane</keyword>
<evidence type="ECO:0000256" key="1">
    <source>
        <dbReference type="SAM" id="Phobius"/>
    </source>
</evidence>
<keyword evidence="1" id="KW-0812">Transmembrane</keyword>
<protein>
    <submittedName>
        <fullName evidence="2">Uncharacterized protein</fullName>
    </submittedName>
</protein>
<feature type="transmembrane region" description="Helical" evidence="1">
    <location>
        <begin position="86"/>
        <end position="106"/>
    </location>
</feature>
<dbReference type="Pfam" id="PF19728">
    <property type="entry name" value="DUF6220"/>
    <property type="match status" value="1"/>
</dbReference>
<dbReference type="EMBL" id="OBDY01000030">
    <property type="protein sequence ID" value="SNY66863.1"/>
    <property type="molecule type" value="Genomic_DNA"/>
</dbReference>
<dbReference type="InterPro" id="IPR046192">
    <property type="entry name" value="DUF6220"/>
</dbReference>
<name>A0A285K3L8_9ACTN</name>